<organism evidence="3 4">
    <name type="scientific">Stygiolobus azoricus</name>
    <dbReference type="NCBI Taxonomy" id="41675"/>
    <lineage>
        <taxon>Archaea</taxon>
        <taxon>Thermoproteota</taxon>
        <taxon>Thermoprotei</taxon>
        <taxon>Sulfolobales</taxon>
        <taxon>Sulfolobaceae</taxon>
        <taxon>Stygiolobus</taxon>
    </lineage>
</organism>
<keyword evidence="1" id="KW-1133">Transmembrane helix</keyword>
<dbReference type="InterPro" id="IPR020846">
    <property type="entry name" value="MFS_dom"/>
</dbReference>
<feature type="transmembrane region" description="Helical" evidence="1">
    <location>
        <begin position="71"/>
        <end position="88"/>
    </location>
</feature>
<name>A0A650CRD8_9CREN</name>
<dbReference type="Pfam" id="PF07690">
    <property type="entry name" value="MFS_1"/>
    <property type="match status" value="1"/>
</dbReference>
<feature type="transmembrane region" description="Helical" evidence="1">
    <location>
        <begin position="286"/>
        <end position="306"/>
    </location>
</feature>
<feature type="transmembrane region" description="Helical" evidence="1">
    <location>
        <begin position="170"/>
        <end position="191"/>
    </location>
</feature>
<dbReference type="InterPro" id="IPR011701">
    <property type="entry name" value="MFS"/>
</dbReference>
<gene>
    <name evidence="3" type="ORF">D1868_10575</name>
</gene>
<evidence type="ECO:0000259" key="2">
    <source>
        <dbReference type="PROSITE" id="PS50850"/>
    </source>
</evidence>
<dbReference type="PANTHER" id="PTHR23520">
    <property type="entry name" value="TRANSPORTER, PUTATIVE (AFU_ORTHOLOGUE AFUA_3G04000)-RELATED"/>
    <property type="match status" value="1"/>
</dbReference>
<proteinExistence type="predicted"/>
<evidence type="ECO:0000313" key="4">
    <source>
        <dbReference type="Proteomes" id="UP000423396"/>
    </source>
</evidence>
<sequence length="388" mass="41257">MVERSFLFLFISRVARSIALVYVSLSIPLYLSLLGLSVINVGLIVFGVIAFYSLLSLGLGLLGDRYGYKKSLIIGDILPLFGITALSFTSNINLIIPLLIITGIGGGASGGLRGVWSPGLSALVASNWRDEKERVKKLGYLSSGASSASVIGSLLLSLQSLIHKPPLEEYRMLFAIAAILMAISVISILFVEEAKRPKKTTKIMGKKSFSYILRVIASNTVNGAGIGLAIPLLPLWFKLAYHVTESQIGLVFTISYLLTSLGSALASKVRGNTLFIASITRLLNGVFLIAMALSPSFTMAAAFYSLRGFNAGIGAPNRTAVNVRGISAEDYGAATSIQGISTRVAQLSSGASGYLMDVWLPLPEIAGGILQVAGGYIYYSLLSRVKSE</sequence>
<dbReference type="SUPFAM" id="SSF103473">
    <property type="entry name" value="MFS general substrate transporter"/>
    <property type="match status" value="1"/>
</dbReference>
<dbReference type="GeneID" id="42799521"/>
<feature type="transmembrane region" description="Helical" evidence="1">
    <location>
        <begin position="33"/>
        <end position="59"/>
    </location>
</feature>
<evidence type="ECO:0000256" key="1">
    <source>
        <dbReference type="SAM" id="Phobius"/>
    </source>
</evidence>
<feature type="transmembrane region" description="Helical" evidence="1">
    <location>
        <begin position="211"/>
        <end position="236"/>
    </location>
</feature>
<reference evidence="3 4" key="1">
    <citation type="submission" date="2019-10" db="EMBL/GenBank/DDBJ databases">
        <title>Genome Sequences from Six Type Strain Members of the Archaeal Family Sulfolobaceae: Acidianus ambivalens, Acidianus infernus, Metallosphaera prunae, Stygiolobus azoricus, Sulfolobus metallicus, and Sulfurisphaera ohwakuensis.</title>
        <authorList>
            <person name="Counts J.A."/>
            <person name="Kelly R.M."/>
        </authorList>
    </citation>
    <scope>NUCLEOTIDE SEQUENCE [LARGE SCALE GENOMIC DNA]</scope>
    <source>
        <strain evidence="3 4">FC6</strain>
    </source>
</reference>
<accession>A0A650CRD8</accession>
<keyword evidence="4" id="KW-1185">Reference proteome</keyword>
<evidence type="ECO:0000313" key="3">
    <source>
        <dbReference type="EMBL" id="QGR20386.1"/>
    </source>
</evidence>
<dbReference type="RefSeq" id="WP_156007837.1">
    <property type="nucleotide sequence ID" value="NZ_CP045483.1"/>
</dbReference>
<dbReference type="KEGG" id="sazo:D1868_10575"/>
<dbReference type="PANTHER" id="PTHR23520:SF5">
    <property type="entry name" value="TRANSPORTER, PUTATIVE (AFU_ORTHOLOGUE AFUA_3G04000)-RELATED"/>
    <property type="match status" value="1"/>
</dbReference>
<protein>
    <submittedName>
        <fullName evidence="3">MFS transporter</fullName>
    </submittedName>
</protein>
<dbReference type="InterPro" id="IPR036259">
    <property type="entry name" value="MFS_trans_sf"/>
</dbReference>
<dbReference type="Gene3D" id="1.20.1250.20">
    <property type="entry name" value="MFS general substrate transporter like domains"/>
    <property type="match status" value="2"/>
</dbReference>
<dbReference type="PROSITE" id="PS50850">
    <property type="entry name" value="MFS"/>
    <property type="match status" value="1"/>
</dbReference>
<keyword evidence="1" id="KW-0812">Transmembrane</keyword>
<dbReference type="OrthoDB" id="56622at2157"/>
<dbReference type="Proteomes" id="UP000423396">
    <property type="component" value="Chromosome"/>
</dbReference>
<dbReference type="GO" id="GO:0022857">
    <property type="term" value="F:transmembrane transporter activity"/>
    <property type="evidence" value="ECO:0007669"/>
    <property type="project" value="InterPro"/>
</dbReference>
<keyword evidence="1" id="KW-0472">Membrane</keyword>
<dbReference type="AlphaFoldDB" id="A0A650CRD8"/>
<feature type="transmembrane region" description="Helical" evidence="1">
    <location>
        <begin position="248"/>
        <end position="266"/>
    </location>
</feature>
<feature type="domain" description="Major facilitator superfamily (MFS) profile" evidence="2">
    <location>
        <begin position="5"/>
        <end position="388"/>
    </location>
</feature>
<feature type="transmembrane region" description="Helical" evidence="1">
    <location>
        <begin position="365"/>
        <end position="382"/>
    </location>
</feature>
<dbReference type="EMBL" id="CP045483">
    <property type="protein sequence ID" value="QGR20386.1"/>
    <property type="molecule type" value="Genomic_DNA"/>
</dbReference>
<feature type="transmembrane region" description="Helical" evidence="1">
    <location>
        <begin position="137"/>
        <end position="158"/>
    </location>
</feature>